<gene>
    <name evidence="3" type="ORF">MNY72_03445</name>
</gene>
<reference evidence="3" key="1">
    <citation type="submission" date="2022-03" db="EMBL/GenBank/DDBJ databases">
        <title>ESBL-producing Moellerella wisconsensis and Escherichia marmotae isolated from wild game meat.</title>
        <authorList>
            <person name="Biggel M."/>
        </authorList>
    </citation>
    <scope>NUCLEOTIDE SEQUENCE</scope>
    <source>
        <strain evidence="3">W51</strain>
    </source>
</reference>
<organism evidence="3 4">
    <name type="scientific">Moellerella wisconsensis</name>
    <dbReference type="NCBI Taxonomy" id="158849"/>
    <lineage>
        <taxon>Bacteria</taxon>
        <taxon>Pseudomonadati</taxon>
        <taxon>Pseudomonadota</taxon>
        <taxon>Gammaproteobacteria</taxon>
        <taxon>Enterobacterales</taxon>
        <taxon>Morganellaceae</taxon>
        <taxon>Moellerella</taxon>
    </lineage>
</organism>
<dbReference type="EMBL" id="CP093245">
    <property type="protein sequence ID" value="UNH31387.1"/>
    <property type="molecule type" value="Genomic_DNA"/>
</dbReference>
<dbReference type="Pfam" id="PF25165">
    <property type="entry name" value="DUF7828"/>
    <property type="match status" value="1"/>
</dbReference>
<dbReference type="Pfam" id="PF11682">
    <property type="entry name" value="Zn_ribbon_11"/>
    <property type="match status" value="1"/>
</dbReference>
<evidence type="ECO:0000259" key="2">
    <source>
        <dbReference type="Pfam" id="PF25165"/>
    </source>
</evidence>
<dbReference type="InterPro" id="IPR057150">
    <property type="entry name" value="DUF7828"/>
</dbReference>
<feature type="domain" description="DUF7828" evidence="2">
    <location>
        <begin position="11"/>
        <end position="82"/>
    </location>
</feature>
<feature type="domain" description="DUF3279" evidence="1">
    <location>
        <begin position="96"/>
        <end position="125"/>
    </location>
</feature>
<sequence length="128" mass="14703">MMKNFPASIRLHIGLTSQLKPIGAQEAAEAPLKQYQCPHCRGKLVLDNNHIGYWFVHVDNKAEQKCPYCQVEFNKLLREQELANWGRWLPPLELVTQWHCVLCHLDYRGAKCCSSCQQGIYSISTDNS</sequence>
<proteinExistence type="predicted"/>
<accession>A0A9Q8Q3N9</accession>
<dbReference type="Proteomes" id="UP000829116">
    <property type="component" value="Chromosome"/>
</dbReference>
<protein>
    <submittedName>
        <fullName evidence="3">Zinc-ribbon domain-containing protein</fullName>
    </submittedName>
</protein>
<dbReference type="InterPro" id="IPR021696">
    <property type="entry name" value="DUF3279"/>
</dbReference>
<dbReference type="RefSeq" id="WP_241542417.1">
    <property type="nucleotide sequence ID" value="NZ_CAWQWN010000001.1"/>
</dbReference>
<evidence type="ECO:0000259" key="1">
    <source>
        <dbReference type="Pfam" id="PF11682"/>
    </source>
</evidence>
<evidence type="ECO:0000313" key="4">
    <source>
        <dbReference type="Proteomes" id="UP000829116"/>
    </source>
</evidence>
<dbReference type="AlphaFoldDB" id="A0A9Q8Q3N9"/>
<name>A0A9Q8Q3N9_9GAMM</name>
<evidence type="ECO:0000313" key="3">
    <source>
        <dbReference type="EMBL" id="UNH31387.1"/>
    </source>
</evidence>